<accession>A0AAP9HF45</accession>
<feature type="transmembrane region" description="Helical" evidence="1">
    <location>
        <begin position="6"/>
        <end position="27"/>
    </location>
</feature>
<reference evidence="2 3" key="1">
    <citation type="submission" date="2017-08" db="EMBL/GenBank/DDBJ databases">
        <title>Genome sequence, comparative genomics and functional analysis of the highly adhesive Lactobacillus paracasei Kobulty strain.</title>
        <authorList>
            <person name="Koryszewska-Baginska A."/>
            <person name="Grynberg M."/>
            <person name="Aleksandrzak-Piekarczyk T."/>
        </authorList>
    </citation>
    <scope>NUCLEOTIDE SEQUENCE [LARGE SCALE GENOMIC DNA]</scope>
    <source>
        <strain evidence="2 3">IBB3423</strain>
    </source>
</reference>
<sequence length="38" mass="4128">MPTTTMPTSIGMILSYNGAVITFRATVKLMPNRNTRAA</sequence>
<dbReference type="Proteomes" id="UP000423274">
    <property type="component" value="Chromosome"/>
</dbReference>
<evidence type="ECO:0000256" key="1">
    <source>
        <dbReference type="SAM" id="Phobius"/>
    </source>
</evidence>
<dbReference type="EMBL" id="CP022954">
    <property type="protein sequence ID" value="QGV17226.1"/>
    <property type="molecule type" value="Genomic_DNA"/>
</dbReference>
<keyword evidence="1" id="KW-1133">Transmembrane helix</keyword>
<dbReference type="AlphaFoldDB" id="A0AAP9HF45"/>
<evidence type="ECO:0000313" key="2">
    <source>
        <dbReference type="EMBL" id="QGV17226.1"/>
    </source>
</evidence>
<proteinExistence type="predicted"/>
<protein>
    <submittedName>
        <fullName evidence="2">Uncharacterized protein</fullName>
    </submittedName>
</protein>
<keyword evidence="1" id="KW-0812">Transmembrane</keyword>
<organism evidence="2 3">
    <name type="scientific">Lacticaseibacillus paracasei subsp. paracasei</name>
    <dbReference type="NCBI Taxonomy" id="47714"/>
    <lineage>
        <taxon>Bacteria</taxon>
        <taxon>Bacillati</taxon>
        <taxon>Bacillota</taxon>
        <taxon>Bacilli</taxon>
        <taxon>Lactobacillales</taxon>
        <taxon>Lactobacillaceae</taxon>
        <taxon>Lacticaseibacillus</taxon>
    </lineage>
</organism>
<name>A0AAP9HF45_LACPA</name>
<keyword evidence="1" id="KW-0472">Membrane</keyword>
<gene>
    <name evidence="2" type="ORF">LCAKO_0652</name>
</gene>
<evidence type="ECO:0000313" key="3">
    <source>
        <dbReference type="Proteomes" id="UP000423274"/>
    </source>
</evidence>